<dbReference type="InterPro" id="IPR014001">
    <property type="entry name" value="Helicase_ATP-bd"/>
</dbReference>
<dbReference type="HOGENOM" id="CLU_000315_21_1_9"/>
<keyword evidence="2" id="KW-0479">Metal-binding</keyword>
<dbReference type="EMBL" id="ABAX03000014">
    <property type="protein sequence ID" value="EDR97022.1"/>
    <property type="molecule type" value="Genomic_DNA"/>
</dbReference>
<reference evidence="6" key="2">
    <citation type="submission" date="2013-11" db="EMBL/GenBank/DDBJ databases">
        <title>Draft genome sequence of Anaerostipes caccae (DSM 14662).</title>
        <authorList>
            <person name="Sudarsanam P."/>
            <person name="Ley R."/>
            <person name="Guruge J."/>
            <person name="Turnbaugh P.J."/>
            <person name="Mahowald M."/>
            <person name="Liep D."/>
            <person name="Gordon J."/>
        </authorList>
    </citation>
    <scope>NUCLEOTIDE SEQUENCE</scope>
    <source>
        <strain evidence="6">DSM 14662</strain>
    </source>
</reference>
<keyword evidence="2" id="KW-0863">Zinc-finger</keyword>
<dbReference type="InterPro" id="IPR027417">
    <property type="entry name" value="P-loop_NTPase"/>
</dbReference>
<dbReference type="eggNOG" id="COG4715">
    <property type="taxonomic scope" value="Bacteria"/>
</dbReference>
<dbReference type="SUPFAM" id="SSF52540">
    <property type="entry name" value="P-loop containing nucleoside triphosphate hydrolases"/>
    <property type="match status" value="2"/>
</dbReference>
<sequence>MDIRVYGKGGCGKMLDQSEIRALADQNAYKRGRNLYRSDAVQEYSVEEDGGIDYIYAAVQGSGRNMYDVDLEYNMEEGWLENAHCTCPAFREYEGLCKHCVAVLFEYTDYLETQEAAWQYEQKKEESLAKLQTMKGMQNKLSASEEWRPKTTPAIKAFLSQQQLKSTLPIAQESIYGKVHLEPLLTCMDNFIQVEFKIGTSYLYVLKDVFAFADALQNKQKFAYGQKLEFIHDIQVFDRDSRKLAEFLQSWTAQNRIKYMQVPYYGYSYTDSTMKVRKVPLTTGELELFLEAVGDREFPAEINGMPEKLWHVTEDPLSRTMKIKGQEQGINVEVNYLFGYQGIKHNIYFSKGKIYKVSRAFLEPVHDFLSCMENMPQRKVFIETADVPVFCREALPVLETYFECTRESFDEKDYGVVPAAFEIYLDAPQKDFITCRLDAVYGEQKYHVFEKNQKTEGRDLKKEAEAAKIVSHYCNAYDEDEKMMVLANDEDMLYELLVCGIPAMQQFAEVYISDALKKINIAPAPKVAVGVSLSGDLLELKMTAGDMPRNELLEILSKYNRKKKFYRLKSGDFVNMEGEGINALLEMKEGLHLTKKQLEQEQVVLPKYHALYLDEELKEWQSVSAHKDKEFKALIRNMKTVEDNDFELPAEMEPILREYQKRGFLWIKTLKYNGFGGILADDMGLGKTLQVIAFLLSEYLEKEGNSPSLIVAPASLVFNWQSEIRKFAPDLPVRMVVGKAGERKSIIRHAGNRDILVTSYDLLKRDIGLYENMTFSSQIIDEAQYIKNHNTQAAKAVKMVNAGFKLALTGTPVENRLSELWSIFDYLMPGFLYSYQRFREELELPIVQDNSENEIKRLQKMIRPFVLRRLKKDVLKDLPDKLEKNYYARMEGEQQKLYDAHVKRMQLMLDKQSEEEFKSSKIQILSELTRLRQLCCSPELVFDQYTGKSVKSDLCIDLIKNAVSGGHKILLFSQFTSMISILEERLQAEKISFYTLTGSVNKEKRARMVEDFNNDDTSVFCISLKAGGTGLNLTSADIVIHYDPWWNLAVQNQATDRAHRIGQENVVMVYRLIVEGTIEDNIVKLQEKKKELADQILGGEGMGSASFTREELKELLK</sequence>
<dbReference type="PROSITE" id="PS51194">
    <property type="entry name" value="HELICASE_CTER"/>
    <property type="match status" value="1"/>
</dbReference>
<dbReference type="Pfam" id="PF04434">
    <property type="entry name" value="SWIM"/>
    <property type="match status" value="1"/>
</dbReference>
<evidence type="ECO:0000259" key="4">
    <source>
        <dbReference type="PROSITE" id="PS51192"/>
    </source>
</evidence>
<feature type="domain" description="Helicase ATP-binding" evidence="4">
    <location>
        <begin position="668"/>
        <end position="830"/>
    </location>
</feature>
<dbReference type="PROSITE" id="PS51192">
    <property type="entry name" value="HELICASE_ATP_BIND_1"/>
    <property type="match status" value="1"/>
</dbReference>
<evidence type="ECO:0000256" key="1">
    <source>
        <dbReference type="ARBA" id="ARBA00022801"/>
    </source>
</evidence>
<dbReference type="InterPro" id="IPR001650">
    <property type="entry name" value="Helicase_C-like"/>
</dbReference>
<comment type="caution">
    <text evidence="6">The sequence shown here is derived from an EMBL/GenBank/DDBJ whole genome shotgun (WGS) entry which is preliminary data.</text>
</comment>
<reference evidence="6" key="1">
    <citation type="submission" date="2007-11" db="EMBL/GenBank/DDBJ databases">
        <authorList>
            <person name="Fulton L."/>
            <person name="Clifton S."/>
            <person name="Fulton B."/>
            <person name="Xu J."/>
            <person name="Minx P."/>
            <person name="Pepin K.H."/>
            <person name="Johnson M."/>
            <person name="Thiruvilangam P."/>
            <person name="Bhonagiri V."/>
            <person name="Nash W.E."/>
            <person name="Mardis E.R."/>
            <person name="Wilson R.K."/>
        </authorList>
    </citation>
    <scope>NUCLEOTIDE SEQUENCE [LARGE SCALE GENOMIC DNA]</scope>
    <source>
        <strain evidence="6">DSM 14662</strain>
    </source>
</reference>
<keyword evidence="1" id="KW-0378">Hydrolase</keyword>
<keyword evidence="7" id="KW-1185">Reference proteome</keyword>
<dbReference type="InterPro" id="IPR038718">
    <property type="entry name" value="SNF2-like_sf"/>
</dbReference>
<dbReference type="Proteomes" id="UP000004935">
    <property type="component" value="Unassembled WGS sequence"/>
</dbReference>
<dbReference type="InterPro" id="IPR007527">
    <property type="entry name" value="Znf_SWIM"/>
</dbReference>
<dbReference type="GO" id="GO:0005524">
    <property type="term" value="F:ATP binding"/>
    <property type="evidence" value="ECO:0007669"/>
    <property type="project" value="InterPro"/>
</dbReference>
<evidence type="ECO:0000259" key="3">
    <source>
        <dbReference type="PROSITE" id="PS50966"/>
    </source>
</evidence>
<dbReference type="GO" id="GO:0016787">
    <property type="term" value="F:hydrolase activity"/>
    <property type="evidence" value="ECO:0007669"/>
    <property type="project" value="UniProtKB-KW"/>
</dbReference>
<proteinExistence type="predicted"/>
<dbReference type="CDD" id="cd18793">
    <property type="entry name" value="SF2_C_SNF"/>
    <property type="match status" value="1"/>
</dbReference>
<feature type="domain" description="SWIM-type" evidence="3">
    <location>
        <begin position="67"/>
        <end position="108"/>
    </location>
</feature>
<dbReference type="STRING" id="411490.ANACAC_02252"/>
<organism evidence="6 7">
    <name type="scientific">Anaerostipes caccae (strain DSM 14662 / CCUG 47493 / JCM 13470 / NCIMB 13811 / L1-92)</name>
    <dbReference type="NCBI Taxonomy" id="411490"/>
    <lineage>
        <taxon>Bacteria</taxon>
        <taxon>Bacillati</taxon>
        <taxon>Bacillota</taxon>
        <taxon>Clostridia</taxon>
        <taxon>Lachnospirales</taxon>
        <taxon>Lachnospiraceae</taxon>
        <taxon>Anaerostipes</taxon>
    </lineage>
</organism>
<dbReference type="Gene3D" id="3.40.50.10810">
    <property type="entry name" value="Tandem AAA-ATPase domain"/>
    <property type="match status" value="1"/>
</dbReference>
<evidence type="ECO:0000259" key="5">
    <source>
        <dbReference type="PROSITE" id="PS51194"/>
    </source>
</evidence>
<keyword evidence="2" id="KW-0862">Zinc</keyword>
<evidence type="ECO:0000256" key="2">
    <source>
        <dbReference type="PROSITE-ProRule" id="PRU00325"/>
    </source>
</evidence>
<dbReference type="SMART" id="SM00490">
    <property type="entry name" value="HELICc"/>
    <property type="match status" value="1"/>
</dbReference>
<dbReference type="Pfam" id="PF00176">
    <property type="entry name" value="SNF2-rel_dom"/>
    <property type="match status" value="1"/>
</dbReference>
<dbReference type="eggNOG" id="COG0553">
    <property type="taxonomic scope" value="Bacteria"/>
</dbReference>
<feature type="domain" description="Helicase C-terminal" evidence="5">
    <location>
        <begin position="954"/>
        <end position="1116"/>
    </location>
</feature>
<dbReference type="Pfam" id="PF00271">
    <property type="entry name" value="Helicase_C"/>
    <property type="match status" value="1"/>
</dbReference>
<dbReference type="AlphaFoldDB" id="B0MG02"/>
<gene>
    <name evidence="6" type="ORF">ANACAC_02252</name>
</gene>
<protein>
    <submittedName>
        <fullName evidence="6">SNF2 family N-terminal domain protein</fullName>
    </submittedName>
</protein>
<dbReference type="PROSITE" id="PS50966">
    <property type="entry name" value="ZF_SWIM"/>
    <property type="match status" value="1"/>
</dbReference>
<dbReference type="Pfam" id="PF08455">
    <property type="entry name" value="SNF2_assoc"/>
    <property type="match status" value="1"/>
</dbReference>
<dbReference type="SMART" id="SM00487">
    <property type="entry name" value="DEXDc"/>
    <property type="match status" value="1"/>
</dbReference>
<dbReference type="GO" id="GO:0008270">
    <property type="term" value="F:zinc ion binding"/>
    <property type="evidence" value="ECO:0007669"/>
    <property type="project" value="UniProtKB-KW"/>
</dbReference>
<dbReference type="InterPro" id="IPR000330">
    <property type="entry name" value="SNF2_N"/>
</dbReference>
<name>B0MG02_ANACD</name>
<dbReference type="InterPro" id="IPR013663">
    <property type="entry name" value="Helicase_SWF/SNF/SWI_bac"/>
</dbReference>
<dbReference type="InterPro" id="IPR049730">
    <property type="entry name" value="SNF2/RAD54-like_C"/>
</dbReference>
<accession>B0MG02</accession>
<dbReference type="Gene3D" id="3.40.50.300">
    <property type="entry name" value="P-loop containing nucleotide triphosphate hydrolases"/>
    <property type="match status" value="1"/>
</dbReference>
<dbReference type="CDD" id="cd18012">
    <property type="entry name" value="DEXQc_arch_SWI2_SNF2"/>
    <property type="match status" value="1"/>
</dbReference>
<evidence type="ECO:0000313" key="6">
    <source>
        <dbReference type="EMBL" id="EDR97022.1"/>
    </source>
</evidence>
<dbReference type="PANTHER" id="PTHR10799">
    <property type="entry name" value="SNF2/RAD54 HELICASE FAMILY"/>
    <property type="match status" value="1"/>
</dbReference>
<evidence type="ECO:0000313" key="7">
    <source>
        <dbReference type="Proteomes" id="UP000004935"/>
    </source>
</evidence>